<comment type="function">
    <text evidence="10">Catalyzes the transfer of pyrophosphate from adenosine triphosphate (ATP) to 6-hydroxymethyl-7,8-dihydropterin, an enzymatic step in folate biosynthesis pathway.</text>
</comment>
<gene>
    <name evidence="14" type="primary">folK</name>
    <name evidence="14" type="ORF">QYS49_38760</name>
</gene>
<dbReference type="AlphaFoldDB" id="A0AA51R8S9"/>
<evidence type="ECO:0000256" key="9">
    <source>
        <dbReference type="ARBA" id="ARBA00022909"/>
    </source>
</evidence>
<proteinExistence type="inferred from homology"/>
<evidence type="ECO:0000256" key="8">
    <source>
        <dbReference type="ARBA" id="ARBA00022840"/>
    </source>
</evidence>
<evidence type="ECO:0000256" key="10">
    <source>
        <dbReference type="ARBA" id="ARBA00029409"/>
    </source>
</evidence>
<name>A0AA51R8S9_9BACT</name>
<evidence type="ECO:0000256" key="1">
    <source>
        <dbReference type="ARBA" id="ARBA00005051"/>
    </source>
</evidence>
<dbReference type="PANTHER" id="PTHR43071:SF1">
    <property type="entry name" value="2-AMINO-4-HYDROXY-6-HYDROXYMETHYLDIHYDROPTERIDINE PYROPHOSPHOKINASE"/>
    <property type="match status" value="1"/>
</dbReference>
<dbReference type="NCBIfam" id="TIGR01498">
    <property type="entry name" value="folK"/>
    <property type="match status" value="1"/>
</dbReference>
<evidence type="ECO:0000256" key="3">
    <source>
        <dbReference type="ARBA" id="ARBA00013253"/>
    </source>
</evidence>
<dbReference type="RefSeq" id="WP_308348874.1">
    <property type="nucleotide sequence ID" value="NZ_CP129971.1"/>
</dbReference>
<evidence type="ECO:0000256" key="7">
    <source>
        <dbReference type="ARBA" id="ARBA00022777"/>
    </source>
</evidence>
<comment type="pathway">
    <text evidence="1">Cofactor biosynthesis; tetrahydrofolate biosynthesis; 2-amino-4-hydroxy-6-hydroxymethyl-7,8-dihydropteridine diphosphate from 7,8-dihydroneopterin triphosphate: step 4/4.</text>
</comment>
<reference evidence="14 15" key="1">
    <citation type="submission" date="2023-08" db="EMBL/GenBank/DDBJ databases">
        <title>Comparative genomics and taxonomic characterization of three novel marine species of genus Marivirga.</title>
        <authorList>
            <person name="Muhammad N."/>
            <person name="Kim S.-G."/>
        </authorList>
    </citation>
    <scope>NUCLEOTIDE SEQUENCE [LARGE SCALE GENOMIC DNA]</scope>
    <source>
        <strain evidence="14 15">BDSF4-3</strain>
    </source>
</reference>
<keyword evidence="9" id="KW-0289">Folate biosynthesis</keyword>
<dbReference type="SUPFAM" id="SSF55083">
    <property type="entry name" value="6-hydroxymethyl-7,8-dihydropterin pyrophosphokinase, HPPK"/>
    <property type="match status" value="1"/>
</dbReference>
<dbReference type="KEGG" id="msaa:QYS49_38760"/>
<dbReference type="CDD" id="cd00483">
    <property type="entry name" value="HPPK"/>
    <property type="match status" value="1"/>
</dbReference>
<keyword evidence="15" id="KW-1185">Reference proteome</keyword>
<evidence type="ECO:0000256" key="4">
    <source>
        <dbReference type="ARBA" id="ARBA00016218"/>
    </source>
</evidence>
<dbReference type="InterPro" id="IPR000550">
    <property type="entry name" value="Hppk"/>
</dbReference>
<evidence type="ECO:0000259" key="13">
    <source>
        <dbReference type="PROSITE" id="PS00794"/>
    </source>
</evidence>
<dbReference type="Proteomes" id="UP001230496">
    <property type="component" value="Chromosome"/>
</dbReference>
<sequence length="162" mass="18695">MEGIFLLLGSNLGDRAKVLQLAIKALEYKGIKLVKKSAVYETAAWGITDQQAFLNQVIQVDTSLAPMDLLKVILEIELELGRVRKIKWGERLIDIDILYYHDIIYKEDDLEIPHQGIPKRRFTLVPLVEICPEFIHPKMQLSQKKLLDNCEDNLEVSLFTKY</sequence>
<keyword evidence="6" id="KW-0547">Nucleotide-binding</keyword>
<evidence type="ECO:0000256" key="2">
    <source>
        <dbReference type="ARBA" id="ARBA00005810"/>
    </source>
</evidence>
<keyword evidence="5 14" id="KW-0808">Transferase</keyword>
<dbReference type="GO" id="GO:0046656">
    <property type="term" value="P:folic acid biosynthetic process"/>
    <property type="evidence" value="ECO:0007669"/>
    <property type="project" value="UniProtKB-KW"/>
</dbReference>
<evidence type="ECO:0000256" key="12">
    <source>
        <dbReference type="ARBA" id="ARBA00033413"/>
    </source>
</evidence>
<organism evidence="14 15">
    <name type="scientific">Marivirga salinarum</name>
    <dbReference type="NCBI Taxonomy" id="3059078"/>
    <lineage>
        <taxon>Bacteria</taxon>
        <taxon>Pseudomonadati</taxon>
        <taxon>Bacteroidota</taxon>
        <taxon>Cytophagia</taxon>
        <taxon>Cytophagales</taxon>
        <taxon>Marivirgaceae</taxon>
        <taxon>Marivirga</taxon>
    </lineage>
</organism>
<comment type="similarity">
    <text evidence="2">Belongs to the HPPK family.</text>
</comment>
<protein>
    <recommendedName>
        <fullName evidence="4">2-amino-4-hydroxy-6-hydroxymethyldihydropteridine pyrophosphokinase</fullName>
        <ecNumber evidence="3">2.7.6.3</ecNumber>
    </recommendedName>
    <alternativeName>
        <fullName evidence="11">6-hydroxymethyl-7,8-dihydropterin pyrophosphokinase</fullName>
    </alternativeName>
    <alternativeName>
        <fullName evidence="12">7,8-dihydro-6-hydroxymethylpterin-pyrophosphokinase</fullName>
    </alternativeName>
</protein>
<dbReference type="InterPro" id="IPR035907">
    <property type="entry name" value="Hppk_sf"/>
</dbReference>
<dbReference type="GO" id="GO:0005524">
    <property type="term" value="F:ATP binding"/>
    <property type="evidence" value="ECO:0007669"/>
    <property type="project" value="UniProtKB-KW"/>
</dbReference>
<feature type="domain" description="7,8-dihydro-6-hydroxymethylpterin-pyrophosphokinase" evidence="13">
    <location>
        <begin position="87"/>
        <end position="98"/>
    </location>
</feature>
<dbReference type="EC" id="2.7.6.3" evidence="3"/>
<keyword evidence="8" id="KW-0067">ATP-binding</keyword>
<evidence type="ECO:0000313" key="14">
    <source>
        <dbReference type="EMBL" id="WMN11537.1"/>
    </source>
</evidence>
<dbReference type="Pfam" id="PF01288">
    <property type="entry name" value="HPPK"/>
    <property type="match status" value="1"/>
</dbReference>
<dbReference type="PANTHER" id="PTHR43071">
    <property type="entry name" value="2-AMINO-4-HYDROXY-6-HYDROXYMETHYLDIHYDROPTERIDINE PYROPHOSPHOKINASE"/>
    <property type="match status" value="1"/>
</dbReference>
<evidence type="ECO:0000256" key="11">
    <source>
        <dbReference type="ARBA" id="ARBA00029766"/>
    </source>
</evidence>
<evidence type="ECO:0000313" key="15">
    <source>
        <dbReference type="Proteomes" id="UP001230496"/>
    </source>
</evidence>
<dbReference type="PROSITE" id="PS00794">
    <property type="entry name" value="HPPK"/>
    <property type="match status" value="1"/>
</dbReference>
<keyword evidence="7" id="KW-0418">Kinase</keyword>
<dbReference type="GO" id="GO:0003848">
    <property type="term" value="F:2-amino-4-hydroxy-6-hydroxymethyldihydropteridine diphosphokinase activity"/>
    <property type="evidence" value="ECO:0007669"/>
    <property type="project" value="UniProtKB-EC"/>
</dbReference>
<dbReference type="EMBL" id="CP129971">
    <property type="protein sequence ID" value="WMN11537.1"/>
    <property type="molecule type" value="Genomic_DNA"/>
</dbReference>
<evidence type="ECO:0000256" key="5">
    <source>
        <dbReference type="ARBA" id="ARBA00022679"/>
    </source>
</evidence>
<evidence type="ECO:0000256" key="6">
    <source>
        <dbReference type="ARBA" id="ARBA00022741"/>
    </source>
</evidence>
<accession>A0AA51R8S9</accession>
<dbReference type="GO" id="GO:0016301">
    <property type="term" value="F:kinase activity"/>
    <property type="evidence" value="ECO:0007669"/>
    <property type="project" value="UniProtKB-KW"/>
</dbReference>
<dbReference type="Gene3D" id="3.30.70.560">
    <property type="entry name" value="7,8-Dihydro-6-hydroxymethylpterin-pyrophosphokinase HPPK"/>
    <property type="match status" value="1"/>
</dbReference>